<dbReference type="EMBL" id="JAPQKL010000001">
    <property type="protein sequence ID" value="KAJ5145555.1"/>
    <property type="molecule type" value="Genomic_DNA"/>
</dbReference>
<accession>A0A9W9LB50</accession>
<protein>
    <submittedName>
        <fullName evidence="1">Uncharacterized protein</fullName>
    </submittedName>
</protein>
<reference evidence="1" key="1">
    <citation type="submission" date="2022-11" db="EMBL/GenBank/DDBJ databases">
        <authorList>
            <person name="Petersen C."/>
        </authorList>
    </citation>
    <scope>NUCLEOTIDE SEQUENCE</scope>
    <source>
        <strain evidence="1">IBT 22155</strain>
    </source>
</reference>
<sequence length="484" mass="53971">MSKPLLSLQWCRLFQCSPKVHMLRHGAPVTAVNAQPSKRAFHTTPIWSARPRRSPRARHLAENPTQGQRWRTKEGLRIDGSGLVIDHLTSDVSDSLNAFNQNKKALYEFHQTLMPPGINLETFDRVIQEIIVSAHSKLPTANTIRAISVDVDALFRMSLFLGLSDAYIPKAHNIFIWAQSACARAGSRRAIVHTVSYYLRHHSDIQLNTECIAQLKDLALHDEFPPAITLYIQILLWRGDYAGAVDLLKNKIVPYTKPSLVPPHPLEDLTLGGSIDPPVRMASLALSQTHGLEDMKAAMMHAAIEYHDPVALTDLAILFLETSDWDGYESNMSIAAVTGHLPACLYLANFYYKISQGEIPTLAERRAAESGEAENPGKGPSWVQSIVKWADGKINPFFSREDYRKHAIDWYELAWEMGDGAAGLILAILLRQDGLVDAGRAVYTLAKERGLPANVPRKGLVELEDRWDDVSFEPGLPPKLMALK</sequence>
<dbReference type="Gene3D" id="1.25.40.10">
    <property type="entry name" value="Tetratricopeptide repeat domain"/>
    <property type="match status" value="1"/>
</dbReference>
<dbReference type="GeneID" id="81400033"/>
<dbReference type="AlphaFoldDB" id="A0A9W9LB50"/>
<dbReference type="Proteomes" id="UP001149079">
    <property type="component" value="Unassembled WGS sequence"/>
</dbReference>
<comment type="caution">
    <text evidence="1">The sequence shown here is derived from an EMBL/GenBank/DDBJ whole genome shotgun (WGS) entry which is preliminary data.</text>
</comment>
<dbReference type="RefSeq" id="XP_056526029.1">
    <property type="nucleotide sequence ID" value="XM_056660863.1"/>
</dbReference>
<dbReference type="InterPro" id="IPR011990">
    <property type="entry name" value="TPR-like_helical_dom_sf"/>
</dbReference>
<evidence type="ECO:0000313" key="1">
    <source>
        <dbReference type="EMBL" id="KAJ5145555.1"/>
    </source>
</evidence>
<gene>
    <name evidence="1" type="ORF">N7515_000119</name>
</gene>
<keyword evidence="2" id="KW-1185">Reference proteome</keyword>
<proteinExistence type="predicted"/>
<reference evidence="1" key="2">
    <citation type="journal article" date="2023" name="IMA Fungus">
        <title>Comparative genomic study of the Penicillium genus elucidates a diverse pangenome and 15 lateral gene transfer events.</title>
        <authorList>
            <person name="Petersen C."/>
            <person name="Sorensen T."/>
            <person name="Nielsen M.R."/>
            <person name="Sondergaard T.E."/>
            <person name="Sorensen J.L."/>
            <person name="Fitzpatrick D.A."/>
            <person name="Frisvad J.C."/>
            <person name="Nielsen K.L."/>
        </authorList>
    </citation>
    <scope>NUCLEOTIDE SEQUENCE</scope>
    <source>
        <strain evidence="1">IBT 22155</strain>
    </source>
</reference>
<evidence type="ECO:0000313" key="2">
    <source>
        <dbReference type="Proteomes" id="UP001149079"/>
    </source>
</evidence>
<organism evidence="1 2">
    <name type="scientific">Penicillium bovifimosum</name>
    <dbReference type="NCBI Taxonomy" id="126998"/>
    <lineage>
        <taxon>Eukaryota</taxon>
        <taxon>Fungi</taxon>
        <taxon>Dikarya</taxon>
        <taxon>Ascomycota</taxon>
        <taxon>Pezizomycotina</taxon>
        <taxon>Eurotiomycetes</taxon>
        <taxon>Eurotiomycetidae</taxon>
        <taxon>Eurotiales</taxon>
        <taxon>Aspergillaceae</taxon>
        <taxon>Penicillium</taxon>
    </lineage>
</organism>
<dbReference type="OrthoDB" id="250175at2759"/>
<name>A0A9W9LB50_9EURO</name>